<comment type="caution">
    <text evidence="1">The sequence shown here is derived from an EMBL/GenBank/DDBJ whole genome shotgun (WGS) entry which is preliminary data.</text>
</comment>
<dbReference type="Proteomes" id="UP000699462">
    <property type="component" value="Unassembled WGS sequence"/>
</dbReference>
<organism evidence="1 2">
    <name type="scientific">Paragonimus westermani</name>
    <dbReference type="NCBI Taxonomy" id="34504"/>
    <lineage>
        <taxon>Eukaryota</taxon>
        <taxon>Metazoa</taxon>
        <taxon>Spiralia</taxon>
        <taxon>Lophotrochozoa</taxon>
        <taxon>Platyhelminthes</taxon>
        <taxon>Trematoda</taxon>
        <taxon>Digenea</taxon>
        <taxon>Plagiorchiida</taxon>
        <taxon>Troglotremata</taxon>
        <taxon>Troglotrematidae</taxon>
        <taxon>Paragonimus</taxon>
    </lineage>
</organism>
<dbReference type="EMBL" id="JTDF01020708">
    <property type="protein sequence ID" value="KAF8562387.1"/>
    <property type="molecule type" value="Genomic_DNA"/>
</dbReference>
<reference evidence="1 2" key="1">
    <citation type="submission" date="2019-07" db="EMBL/GenBank/DDBJ databases">
        <title>Annotation for the trematode Paragonimus westermani.</title>
        <authorList>
            <person name="Choi Y.-J."/>
        </authorList>
    </citation>
    <scope>NUCLEOTIDE SEQUENCE [LARGE SCALE GENOMIC DNA]</scope>
    <source>
        <strain evidence="1">180907_Pwestermani</strain>
    </source>
</reference>
<dbReference type="OrthoDB" id="10047254at2759"/>
<protein>
    <submittedName>
        <fullName evidence="1">Uncharacterized protein</fullName>
    </submittedName>
</protein>
<gene>
    <name evidence="1" type="ORF">P879_12035</name>
</gene>
<sequence>PALYRKNVRTSKYDPLVEVEPLESNPEHAHIRLPDGREETVSLRQLAPFRNTSDLPQTILSDPIPNPSIVDTLSITSDTTETTSISETSVEDLISQQQKVRPYSIRNHEA</sequence>
<keyword evidence="2" id="KW-1185">Reference proteome</keyword>
<evidence type="ECO:0000313" key="2">
    <source>
        <dbReference type="Proteomes" id="UP000699462"/>
    </source>
</evidence>
<dbReference type="AlphaFoldDB" id="A0A8T0D6Z9"/>
<feature type="non-terminal residue" evidence="1">
    <location>
        <position position="1"/>
    </location>
</feature>
<proteinExistence type="predicted"/>
<evidence type="ECO:0000313" key="1">
    <source>
        <dbReference type="EMBL" id="KAF8562387.1"/>
    </source>
</evidence>
<name>A0A8T0D6Z9_9TREM</name>
<accession>A0A8T0D6Z9</accession>